<name>A0A2T6ZEQ5_TUBBO</name>
<accession>A0A2T6ZEQ5</accession>
<proteinExistence type="predicted"/>
<protein>
    <submittedName>
        <fullName evidence="1">Uncharacterized protein</fullName>
    </submittedName>
</protein>
<keyword evidence="2" id="KW-1185">Reference proteome</keyword>
<evidence type="ECO:0000313" key="1">
    <source>
        <dbReference type="EMBL" id="PUU73962.1"/>
    </source>
</evidence>
<sequence length="147" mass="15578">MTAQSLAREILFDHNRSWQFHWDQGYDFRTSLPGRTVMFGGSLRQALTTEIGTVDDSVVDVCTAVHLSGVLSAIGVGTKVQKIRTGIMRFSGDVLPWIGEGPPDILGRQQATGKEGVATGYTGDGMSVLWGGGCSKDIGGIRGGGGY</sequence>
<dbReference type="AlphaFoldDB" id="A0A2T6ZEQ5"/>
<comment type="caution">
    <text evidence="1">The sequence shown here is derived from an EMBL/GenBank/DDBJ whole genome shotgun (WGS) entry which is preliminary data.</text>
</comment>
<reference evidence="1 2" key="1">
    <citation type="submission" date="2017-04" db="EMBL/GenBank/DDBJ databases">
        <title>Draft genome sequence of Tuber borchii Vittad., a whitish edible truffle.</title>
        <authorList>
            <consortium name="DOE Joint Genome Institute"/>
            <person name="Murat C."/>
            <person name="Kuo A."/>
            <person name="Barry K.W."/>
            <person name="Clum A."/>
            <person name="Dockter R.B."/>
            <person name="Fauchery L."/>
            <person name="Iotti M."/>
            <person name="Kohler A."/>
            <person name="Labutti K."/>
            <person name="Lindquist E.A."/>
            <person name="Lipzen A."/>
            <person name="Ohm R.A."/>
            <person name="Wang M."/>
            <person name="Grigoriev I.V."/>
            <person name="Zambonelli A."/>
            <person name="Martin F.M."/>
        </authorList>
    </citation>
    <scope>NUCLEOTIDE SEQUENCE [LARGE SCALE GENOMIC DNA]</scope>
    <source>
        <strain evidence="1 2">Tbo3840</strain>
    </source>
</reference>
<gene>
    <name evidence="1" type="ORF">B9Z19DRAFT_1134104</name>
</gene>
<dbReference type="EMBL" id="NESQ01000331">
    <property type="protein sequence ID" value="PUU73962.1"/>
    <property type="molecule type" value="Genomic_DNA"/>
</dbReference>
<dbReference type="STRING" id="42251.A0A2T6ZEQ5"/>
<dbReference type="Proteomes" id="UP000244722">
    <property type="component" value="Unassembled WGS sequence"/>
</dbReference>
<evidence type="ECO:0000313" key="2">
    <source>
        <dbReference type="Proteomes" id="UP000244722"/>
    </source>
</evidence>
<dbReference type="OrthoDB" id="429143at2759"/>
<organism evidence="1 2">
    <name type="scientific">Tuber borchii</name>
    <name type="common">White truffle</name>
    <dbReference type="NCBI Taxonomy" id="42251"/>
    <lineage>
        <taxon>Eukaryota</taxon>
        <taxon>Fungi</taxon>
        <taxon>Dikarya</taxon>
        <taxon>Ascomycota</taxon>
        <taxon>Pezizomycotina</taxon>
        <taxon>Pezizomycetes</taxon>
        <taxon>Pezizales</taxon>
        <taxon>Tuberaceae</taxon>
        <taxon>Tuber</taxon>
    </lineage>
</organism>